<organism evidence="1 2">
    <name type="scientific">Lentzea tibetensis</name>
    <dbReference type="NCBI Taxonomy" id="2591470"/>
    <lineage>
        <taxon>Bacteria</taxon>
        <taxon>Bacillati</taxon>
        <taxon>Actinomycetota</taxon>
        <taxon>Actinomycetes</taxon>
        <taxon>Pseudonocardiales</taxon>
        <taxon>Pseudonocardiaceae</taxon>
        <taxon>Lentzea</taxon>
    </lineage>
</organism>
<dbReference type="AlphaFoldDB" id="A0A563EY95"/>
<evidence type="ECO:0000313" key="2">
    <source>
        <dbReference type="Proteomes" id="UP000316639"/>
    </source>
</evidence>
<accession>A0A563EY95</accession>
<proteinExistence type="predicted"/>
<dbReference type="PANTHER" id="PTHR19959:SF119">
    <property type="entry name" value="FUNGAL LIPASE-LIKE DOMAIN-CONTAINING PROTEIN"/>
    <property type="match status" value="1"/>
</dbReference>
<dbReference type="InterPro" id="IPR000318">
    <property type="entry name" value="Nase_comp1_CS"/>
</dbReference>
<dbReference type="InterPro" id="IPR027417">
    <property type="entry name" value="P-loop_NTPase"/>
</dbReference>
<protein>
    <submittedName>
        <fullName evidence="1">Tetratricopeptide repeat protein</fullName>
    </submittedName>
</protein>
<sequence length="828" mass="91223">MLDARQEVVPFHGRTAELAELAGWRNDPAPLAALLVHGPAGCGKTRLVTKVEADWDDEKRLVVIDDADRWAWPDLFAKLQESMRSGPQRVLLTSRTTGWWWSSTRQRVADLDYVMGDLELSPSLDNRKRSFTLACRAFARALNAGHVGEEPPAIADETVHDLHMAALTAVHGDPTDVNRTQLVRQLKARDTGTPADKLAEDYLAVAPPDDPDPDLLVRAATRWPQLLPKVDELFTGKGAELADQVDISTLRTLAATAGLPPLEQVARRVFPDERFALDALPAMITKRLVDNNLRHSEDWLEQAEMWGNLSARTALAGLREEAADASQREVDAYRELAAQDPENRPLLADAMGDLGLRLIALGRTDEVIKVSEEAIELWKQIATDDPETMPQLASALEQISYRYSALGKREEAMDAISRSAVMFQELAQLYPALFRVDFARVAGALARRLYLVGRRDEAADAMHWSLVNWREIARDDPRYEPELARNLAACGGMIADFGRPERAAEAVEESIVVFRRLTAANPEFTRELADALLRHSQLLDGLGRYDEAPFAAQESVVLWRKLAVDAAGRAGLAAALLNLVDVAGDRAVERAAAAESVELYRELARTNPVHHQVNLARALAAHSEQLVVTGKAVDEHVREMLDLCARLPLQLVMAFGADLAMSLHSLGRALSQLDHHDLSIAVIEQVVDIWRTTAPRNQSGPLAYILALQQLSLNLRAAERFDESRNTAHLAVVLWHMALPQSELDTHAAYADTLAVYGRLCAETKHDLDNALVLAHRAVLITRDIGGEPDKLELALAAVDAVIDAFDDRHAAQKRLEELVSSSSAASA</sequence>
<dbReference type="Proteomes" id="UP000316639">
    <property type="component" value="Unassembled WGS sequence"/>
</dbReference>
<dbReference type="PROSITE" id="PS00699">
    <property type="entry name" value="NITROGENASE_1_1"/>
    <property type="match status" value="1"/>
</dbReference>
<keyword evidence="2" id="KW-1185">Reference proteome</keyword>
<dbReference type="EMBL" id="VOBR01000005">
    <property type="protein sequence ID" value="TWP52451.1"/>
    <property type="molecule type" value="Genomic_DNA"/>
</dbReference>
<comment type="caution">
    <text evidence="1">The sequence shown here is derived from an EMBL/GenBank/DDBJ whole genome shotgun (WGS) entry which is preliminary data.</text>
</comment>
<dbReference type="PANTHER" id="PTHR19959">
    <property type="entry name" value="KINESIN LIGHT CHAIN"/>
    <property type="match status" value="1"/>
</dbReference>
<dbReference type="OrthoDB" id="3218567at2"/>
<gene>
    <name evidence="1" type="ORF">FKR81_08945</name>
</gene>
<reference evidence="1 2" key="1">
    <citation type="submission" date="2019-07" db="EMBL/GenBank/DDBJ databases">
        <title>Lentzea xizangensis sp. nov., isolated from Qinghai-Tibetan Plateau Soils.</title>
        <authorList>
            <person name="Huang J."/>
        </authorList>
    </citation>
    <scope>NUCLEOTIDE SEQUENCE [LARGE SCALE GENOMIC DNA]</scope>
    <source>
        <strain evidence="1 2">FXJ1.1311</strain>
    </source>
</reference>
<dbReference type="InterPro" id="IPR011990">
    <property type="entry name" value="TPR-like_helical_dom_sf"/>
</dbReference>
<dbReference type="GO" id="GO:0016163">
    <property type="term" value="F:nitrogenase activity"/>
    <property type="evidence" value="ECO:0007669"/>
    <property type="project" value="InterPro"/>
</dbReference>
<dbReference type="SUPFAM" id="SSF52540">
    <property type="entry name" value="P-loop containing nucleoside triphosphate hydrolases"/>
    <property type="match status" value="1"/>
</dbReference>
<evidence type="ECO:0000313" key="1">
    <source>
        <dbReference type="EMBL" id="TWP52451.1"/>
    </source>
</evidence>
<dbReference type="SUPFAM" id="SSF48452">
    <property type="entry name" value="TPR-like"/>
    <property type="match status" value="2"/>
</dbReference>
<name>A0A563EY95_9PSEU</name>
<dbReference type="RefSeq" id="WP_146350507.1">
    <property type="nucleotide sequence ID" value="NZ_VOBR01000005.1"/>
</dbReference>
<dbReference type="Gene3D" id="1.25.40.10">
    <property type="entry name" value="Tetratricopeptide repeat domain"/>
    <property type="match status" value="3"/>
</dbReference>